<sequence length="65" mass="6982">NFNKTGFIMGLIMAGMAVTGSETQGRPKSMQPGNREWITVIQAINAEGQSITPFIVSAGQYHLAN</sequence>
<feature type="signal peptide" evidence="1">
    <location>
        <begin position="1"/>
        <end position="23"/>
    </location>
</feature>
<organism evidence="2 3">
    <name type="scientific">Fusarium oxysporum f. sp. cubense (strain race 1)</name>
    <name type="common">Panama disease fungus</name>
    <dbReference type="NCBI Taxonomy" id="1229664"/>
    <lineage>
        <taxon>Eukaryota</taxon>
        <taxon>Fungi</taxon>
        <taxon>Dikarya</taxon>
        <taxon>Ascomycota</taxon>
        <taxon>Pezizomycotina</taxon>
        <taxon>Sordariomycetes</taxon>
        <taxon>Hypocreomycetidae</taxon>
        <taxon>Hypocreales</taxon>
        <taxon>Nectriaceae</taxon>
        <taxon>Fusarium</taxon>
        <taxon>Fusarium oxysporum species complex</taxon>
    </lineage>
</organism>
<reference evidence="3" key="1">
    <citation type="submission" date="2012-09" db="EMBL/GenBank/DDBJ databases">
        <title>Genome sequencing and comparative transcriptomics of race 1 and race 4 of banana pathogen: Fusarium oxysporum f. sp. cubense.</title>
        <authorList>
            <person name="Fang X."/>
            <person name="Huang J."/>
        </authorList>
    </citation>
    <scope>NUCLEOTIDE SEQUENCE [LARGE SCALE GENOMIC DNA]</scope>
    <source>
        <strain evidence="3">race 1</strain>
    </source>
</reference>
<dbReference type="OMA" id="KSMQPGN"/>
<dbReference type="Proteomes" id="UP000016928">
    <property type="component" value="Unassembled WGS sequence"/>
</dbReference>
<accession>N4UE00</accession>
<dbReference type="AlphaFoldDB" id="N4UE00"/>
<evidence type="ECO:0000256" key="1">
    <source>
        <dbReference type="SAM" id="SignalP"/>
    </source>
</evidence>
<gene>
    <name evidence="2" type="ORF">FOC1_g10000053</name>
</gene>
<proteinExistence type="predicted"/>
<dbReference type="VEuPathDB" id="FungiDB:FOC1_g10000053"/>
<feature type="non-terminal residue" evidence="2">
    <location>
        <position position="1"/>
    </location>
</feature>
<evidence type="ECO:0008006" key="4">
    <source>
        <dbReference type="Google" id="ProtNLM"/>
    </source>
</evidence>
<dbReference type="EMBL" id="KB730050">
    <property type="protein sequence ID" value="ENH74013.1"/>
    <property type="molecule type" value="Genomic_DNA"/>
</dbReference>
<feature type="chain" id="PRO_5004120851" description="Secreted in xylem 8" evidence="1">
    <location>
        <begin position="24"/>
        <end position="65"/>
    </location>
</feature>
<dbReference type="HOGENOM" id="CLU_2855853_0_0_1"/>
<evidence type="ECO:0000313" key="2">
    <source>
        <dbReference type="EMBL" id="ENH74013.1"/>
    </source>
</evidence>
<reference evidence="3" key="2">
    <citation type="journal article" date="2014" name="PLoS ONE">
        <title>Genome and Transcriptome Analysis of the Fungal Pathogen Fusarium oxysporum f. sp. cubense Causing Banana Vascular Wilt Disease.</title>
        <authorList>
            <person name="Guo L."/>
            <person name="Han L."/>
            <person name="Yang L."/>
            <person name="Zeng H."/>
            <person name="Fan D."/>
            <person name="Zhu Y."/>
            <person name="Feng Y."/>
            <person name="Wang G."/>
            <person name="Peng C."/>
            <person name="Jiang X."/>
            <person name="Zhou D."/>
            <person name="Ni P."/>
            <person name="Liang C."/>
            <person name="Liu L."/>
            <person name="Wang J."/>
            <person name="Mao C."/>
            <person name="Fang X."/>
            <person name="Peng M."/>
            <person name="Huang J."/>
        </authorList>
    </citation>
    <scope>NUCLEOTIDE SEQUENCE [LARGE SCALE GENOMIC DNA]</scope>
    <source>
        <strain evidence="3">race 1</strain>
    </source>
</reference>
<name>N4UE00_FUSC1</name>
<protein>
    <recommendedName>
        <fullName evidence="4">Secreted in xylem 8</fullName>
    </recommendedName>
</protein>
<evidence type="ECO:0000313" key="3">
    <source>
        <dbReference type="Proteomes" id="UP000016928"/>
    </source>
</evidence>
<keyword evidence="1" id="KW-0732">Signal</keyword>